<evidence type="ECO:0000313" key="2">
    <source>
        <dbReference type="Proteomes" id="UP000299102"/>
    </source>
</evidence>
<sequence length="151" mass="17000">MFGRGIAQEQCIDQLTSTFGDEAPSKTTVDYCLVSLTVGYLCSRTNLKRVGLNQQRRIILYHDNASFTSAETARFLEGQKIKLAGHPPYSPDPSLKYIFLSVKMKLRGQHFSSREETVDTFKMHVLEIPQSELKSAINISFSVCKSANKFT</sequence>
<dbReference type="AlphaFoldDB" id="A0A4C1U1Y6"/>
<comment type="caution">
    <text evidence="1">The sequence shown here is derived from an EMBL/GenBank/DDBJ whole genome shotgun (WGS) entry which is preliminary data.</text>
</comment>
<proteinExistence type="predicted"/>
<name>A0A4C1U1Y6_EUMVA</name>
<dbReference type="InterPro" id="IPR036397">
    <property type="entry name" value="RNaseH_sf"/>
</dbReference>
<evidence type="ECO:0000313" key="1">
    <source>
        <dbReference type="EMBL" id="GBP20321.1"/>
    </source>
</evidence>
<dbReference type="OrthoDB" id="10017160at2759"/>
<dbReference type="EMBL" id="BGZK01000117">
    <property type="protein sequence ID" value="GBP20321.1"/>
    <property type="molecule type" value="Genomic_DNA"/>
</dbReference>
<dbReference type="Proteomes" id="UP000299102">
    <property type="component" value="Unassembled WGS sequence"/>
</dbReference>
<protein>
    <recommendedName>
        <fullName evidence="3">Mariner Mos1 transposase</fullName>
    </recommendedName>
</protein>
<reference evidence="1 2" key="1">
    <citation type="journal article" date="2019" name="Commun. Biol.">
        <title>The bagworm genome reveals a unique fibroin gene that provides high tensile strength.</title>
        <authorList>
            <person name="Kono N."/>
            <person name="Nakamura H."/>
            <person name="Ohtoshi R."/>
            <person name="Tomita M."/>
            <person name="Numata K."/>
            <person name="Arakawa K."/>
        </authorList>
    </citation>
    <scope>NUCLEOTIDE SEQUENCE [LARGE SCALE GENOMIC DNA]</scope>
</reference>
<evidence type="ECO:0008006" key="3">
    <source>
        <dbReference type="Google" id="ProtNLM"/>
    </source>
</evidence>
<keyword evidence="2" id="KW-1185">Reference proteome</keyword>
<dbReference type="GO" id="GO:0003676">
    <property type="term" value="F:nucleic acid binding"/>
    <property type="evidence" value="ECO:0007669"/>
    <property type="project" value="InterPro"/>
</dbReference>
<accession>A0A4C1U1Y6</accession>
<gene>
    <name evidence="1" type="ORF">EVAR_10583_1</name>
</gene>
<dbReference type="Gene3D" id="3.30.420.10">
    <property type="entry name" value="Ribonuclease H-like superfamily/Ribonuclease H"/>
    <property type="match status" value="1"/>
</dbReference>
<organism evidence="1 2">
    <name type="scientific">Eumeta variegata</name>
    <name type="common">Bagworm moth</name>
    <name type="synonym">Eumeta japonica</name>
    <dbReference type="NCBI Taxonomy" id="151549"/>
    <lineage>
        <taxon>Eukaryota</taxon>
        <taxon>Metazoa</taxon>
        <taxon>Ecdysozoa</taxon>
        <taxon>Arthropoda</taxon>
        <taxon>Hexapoda</taxon>
        <taxon>Insecta</taxon>
        <taxon>Pterygota</taxon>
        <taxon>Neoptera</taxon>
        <taxon>Endopterygota</taxon>
        <taxon>Lepidoptera</taxon>
        <taxon>Glossata</taxon>
        <taxon>Ditrysia</taxon>
        <taxon>Tineoidea</taxon>
        <taxon>Psychidae</taxon>
        <taxon>Oiketicinae</taxon>
        <taxon>Eumeta</taxon>
    </lineage>
</organism>